<accession>A0A0E9U087</accession>
<protein>
    <submittedName>
        <fullName evidence="1">Uncharacterized protein</fullName>
    </submittedName>
</protein>
<name>A0A0E9U087_ANGAN</name>
<dbReference type="EMBL" id="GBXM01049361">
    <property type="protein sequence ID" value="JAH59216.1"/>
    <property type="molecule type" value="Transcribed_RNA"/>
</dbReference>
<proteinExistence type="predicted"/>
<dbReference type="AlphaFoldDB" id="A0A0E9U087"/>
<sequence length="26" mass="2898">MEGIAMDFTVFCLHSIITDISGWVLV</sequence>
<reference evidence="1" key="1">
    <citation type="submission" date="2014-11" db="EMBL/GenBank/DDBJ databases">
        <authorList>
            <person name="Amaro Gonzalez C."/>
        </authorList>
    </citation>
    <scope>NUCLEOTIDE SEQUENCE</scope>
</reference>
<organism evidence="1">
    <name type="scientific">Anguilla anguilla</name>
    <name type="common">European freshwater eel</name>
    <name type="synonym">Muraena anguilla</name>
    <dbReference type="NCBI Taxonomy" id="7936"/>
    <lineage>
        <taxon>Eukaryota</taxon>
        <taxon>Metazoa</taxon>
        <taxon>Chordata</taxon>
        <taxon>Craniata</taxon>
        <taxon>Vertebrata</taxon>
        <taxon>Euteleostomi</taxon>
        <taxon>Actinopterygii</taxon>
        <taxon>Neopterygii</taxon>
        <taxon>Teleostei</taxon>
        <taxon>Anguilliformes</taxon>
        <taxon>Anguillidae</taxon>
        <taxon>Anguilla</taxon>
    </lineage>
</organism>
<reference evidence="1" key="2">
    <citation type="journal article" date="2015" name="Fish Shellfish Immunol.">
        <title>Early steps in the European eel (Anguilla anguilla)-Vibrio vulnificus interaction in the gills: Role of the RtxA13 toxin.</title>
        <authorList>
            <person name="Callol A."/>
            <person name="Pajuelo D."/>
            <person name="Ebbesson L."/>
            <person name="Teles M."/>
            <person name="MacKenzie S."/>
            <person name="Amaro C."/>
        </authorList>
    </citation>
    <scope>NUCLEOTIDE SEQUENCE</scope>
</reference>
<evidence type="ECO:0000313" key="1">
    <source>
        <dbReference type="EMBL" id="JAH59216.1"/>
    </source>
</evidence>